<gene>
    <name evidence="3" type="ORF">EV686_10471</name>
</gene>
<dbReference type="Gene3D" id="3.90.930.1">
    <property type="match status" value="1"/>
</dbReference>
<feature type="chain" id="PRO_5020382595" evidence="2">
    <location>
        <begin position="20"/>
        <end position="193"/>
    </location>
</feature>
<dbReference type="OrthoDB" id="8640908at2"/>
<comment type="caution">
    <text evidence="3">The sequence shown here is derived from an EMBL/GenBank/DDBJ whole genome shotgun (WGS) entry which is preliminary data.</text>
</comment>
<reference evidence="3 4" key="1">
    <citation type="submission" date="2019-03" db="EMBL/GenBank/DDBJ databases">
        <title>Genomic Encyclopedia of Type Strains, Phase IV (KMG-IV): sequencing the most valuable type-strain genomes for metagenomic binning, comparative biology and taxonomic classification.</title>
        <authorList>
            <person name="Goeker M."/>
        </authorList>
    </citation>
    <scope>NUCLEOTIDE SEQUENCE [LARGE SCALE GENOMIC DNA]</scope>
    <source>
        <strain evidence="3 4">DSM 100048</strain>
    </source>
</reference>
<sequence>MHARSFVLAAALVLLPAMAGAEVNASLAGQTVVTQIPGGEHRKEYARNGQLVYEVIEQDRGKGLEATEREWTQDGGPLRDQIFLDGMQMRGTFWYMNGKVREKHVNQALRDPKGPPGNYVEHFSDLGVLQASGVMQGRFKRVGPHRFYDEHGKLRTEMTYDDSGTLVSEKKFDADGVAGEAQGFHPDGSRRLP</sequence>
<proteinExistence type="predicted"/>
<evidence type="ECO:0000256" key="1">
    <source>
        <dbReference type="SAM" id="MobiDB-lite"/>
    </source>
</evidence>
<dbReference type="Proteomes" id="UP000294692">
    <property type="component" value="Unassembled WGS sequence"/>
</dbReference>
<organism evidence="3 4">
    <name type="scientific">Paracandidimonas soli</name>
    <dbReference type="NCBI Taxonomy" id="1917182"/>
    <lineage>
        <taxon>Bacteria</taxon>
        <taxon>Pseudomonadati</taxon>
        <taxon>Pseudomonadota</taxon>
        <taxon>Betaproteobacteria</taxon>
        <taxon>Burkholderiales</taxon>
        <taxon>Alcaligenaceae</taxon>
        <taxon>Paracandidimonas</taxon>
    </lineage>
</organism>
<dbReference type="EMBL" id="SMBX01000004">
    <property type="protein sequence ID" value="TCU98973.1"/>
    <property type="molecule type" value="Genomic_DNA"/>
</dbReference>
<accession>A0A4R3V6C8</accession>
<keyword evidence="4" id="KW-1185">Reference proteome</keyword>
<protein>
    <submittedName>
        <fullName evidence="3">MORN repeat protein</fullName>
    </submittedName>
</protein>
<dbReference type="RefSeq" id="WP_132476259.1">
    <property type="nucleotide sequence ID" value="NZ_JBHRVM010000001.1"/>
</dbReference>
<name>A0A4R3V6C8_9BURK</name>
<dbReference type="Pfam" id="PF07661">
    <property type="entry name" value="MORN_2"/>
    <property type="match status" value="1"/>
</dbReference>
<evidence type="ECO:0000313" key="4">
    <source>
        <dbReference type="Proteomes" id="UP000294692"/>
    </source>
</evidence>
<evidence type="ECO:0000256" key="2">
    <source>
        <dbReference type="SAM" id="SignalP"/>
    </source>
</evidence>
<feature type="region of interest" description="Disordered" evidence="1">
    <location>
        <begin position="173"/>
        <end position="193"/>
    </location>
</feature>
<feature type="signal peptide" evidence="2">
    <location>
        <begin position="1"/>
        <end position="19"/>
    </location>
</feature>
<dbReference type="AlphaFoldDB" id="A0A4R3V6C8"/>
<dbReference type="InterPro" id="IPR011652">
    <property type="entry name" value="MORN_2"/>
</dbReference>
<evidence type="ECO:0000313" key="3">
    <source>
        <dbReference type="EMBL" id="TCU98973.1"/>
    </source>
</evidence>
<keyword evidence="2" id="KW-0732">Signal</keyword>